<keyword evidence="7 10" id="KW-1133">Transmembrane helix</keyword>
<proteinExistence type="predicted"/>
<feature type="transmembrane region" description="Helical" evidence="10">
    <location>
        <begin position="193"/>
        <end position="214"/>
    </location>
</feature>
<feature type="transmembrane region" description="Helical" evidence="10">
    <location>
        <begin position="127"/>
        <end position="147"/>
    </location>
</feature>
<feature type="transmembrane region" description="Helical" evidence="10">
    <location>
        <begin position="501"/>
        <end position="531"/>
    </location>
</feature>
<dbReference type="Proteomes" id="UP000192247">
    <property type="component" value="Unassembled WGS sequence"/>
</dbReference>
<dbReference type="InterPro" id="IPR050173">
    <property type="entry name" value="ABC_transporter_C-like"/>
</dbReference>
<evidence type="ECO:0000256" key="1">
    <source>
        <dbReference type="ARBA" id="ARBA00004128"/>
    </source>
</evidence>
<evidence type="ECO:0000256" key="7">
    <source>
        <dbReference type="ARBA" id="ARBA00022989"/>
    </source>
</evidence>
<comment type="subcellular location">
    <subcellularLocation>
        <location evidence="1">Vacuole membrane</location>
        <topology evidence="1">Multi-pass membrane protein</topology>
    </subcellularLocation>
</comment>
<evidence type="ECO:0000259" key="11">
    <source>
        <dbReference type="PROSITE" id="PS50893"/>
    </source>
</evidence>
<feature type="transmembrane region" description="Helical" evidence="10">
    <location>
        <begin position="594"/>
        <end position="619"/>
    </location>
</feature>
<keyword evidence="5" id="KW-0547">Nucleotide-binding</keyword>
<evidence type="ECO:0000256" key="6">
    <source>
        <dbReference type="ARBA" id="ARBA00022840"/>
    </source>
</evidence>
<evidence type="ECO:0000256" key="2">
    <source>
        <dbReference type="ARBA" id="ARBA00022448"/>
    </source>
</evidence>
<evidence type="ECO:0000256" key="9">
    <source>
        <dbReference type="SAM" id="MobiDB-lite"/>
    </source>
</evidence>
<dbReference type="SUPFAM" id="SSF90123">
    <property type="entry name" value="ABC transporter transmembrane region"/>
    <property type="match status" value="2"/>
</dbReference>
<dbReference type="PANTHER" id="PTHR24223:SF443">
    <property type="entry name" value="MULTIDRUG-RESISTANCE LIKE PROTEIN 1, ISOFORM I"/>
    <property type="match status" value="1"/>
</dbReference>
<feature type="transmembrane region" description="Helical" evidence="10">
    <location>
        <begin position="373"/>
        <end position="394"/>
    </location>
</feature>
<dbReference type="PANTHER" id="PTHR24223">
    <property type="entry name" value="ATP-BINDING CASSETTE SUB-FAMILY C"/>
    <property type="match status" value="1"/>
</dbReference>
<name>A0A1V9XS04_9ACAR</name>
<keyword evidence="14" id="KW-1185">Reference proteome</keyword>
<dbReference type="SMART" id="SM00382">
    <property type="entry name" value="AAA"/>
    <property type="match status" value="2"/>
</dbReference>
<dbReference type="InterPro" id="IPR036640">
    <property type="entry name" value="ABC1_TM_sf"/>
</dbReference>
<feature type="transmembrane region" description="Helical" evidence="10">
    <location>
        <begin position="97"/>
        <end position="121"/>
    </location>
</feature>
<keyword evidence="3 10" id="KW-0812">Transmembrane</keyword>
<feature type="domain" description="ABC transmembrane type-1" evidence="12">
    <location>
        <begin position="1143"/>
        <end position="1391"/>
    </location>
</feature>
<dbReference type="CDD" id="cd03250">
    <property type="entry name" value="ABCC_MRP_domain1"/>
    <property type="match status" value="1"/>
</dbReference>
<dbReference type="PROSITE" id="PS50929">
    <property type="entry name" value="ABC_TM1F"/>
    <property type="match status" value="2"/>
</dbReference>
<dbReference type="GO" id="GO:0005524">
    <property type="term" value="F:ATP binding"/>
    <property type="evidence" value="ECO:0007669"/>
    <property type="project" value="UniProtKB-KW"/>
</dbReference>
<dbReference type="PROSITE" id="PS50893">
    <property type="entry name" value="ABC_TRANSPORTER_2"/>
    <property type="match status" value="2"/>
</dbReference>
<dbReference type="InterPro" id="IPR003593">
    <property type="entry name" value="AAA+_ATPase"/>
</dbReference>
<dbReference type="InterPro" id="IPR017871">
    <property type="entry name" value="ABC_transporter-like_CS"/>
</dbReference>
<feature type="domain" description="ABC transporter" evidence="11">
    <location>
        <begin position="1447"/>
        <end position="1720"/>
    </location>
</feature>
<dbReference type="FunFam" id="1.20.1560.10:FF:000010">
    <property type="entry name" value="Multidrug resistance-associated ABC transporter"/>
    <property type="match status" value="1"/>
</dbReference>
<dbReference type="CDD" id="cd03244">
    <property type="entry name" value="ABCC_MRP_domain2"/>
    <property type="match status" value="1"/>
</dbReference>
<sequence length="1739" mass="194565">MDWNADDAGRLSSTSATTPANDFSASGTVSTVIRSLSEQFAELCPQSHVHECAVNLSLAGLHATLWLTVLVFWGLTTTLYPREDQPGRLFPLHRTRWLLTLALIGLHLVEVGDTVLLMSYLRVRFGIHMLLHAGAGLVGCAATLMLHGHCERTGRWRPLGLLTVYWLFSLGGQSFKLFALSDKGANWKHLCVQYTWVSLVITLVLLILEIIVFIKQERKARCNFPRFDPLDDIPWEQITYRYSLTPFISQITFAWVLPLLRKGYALPLTQEHLGTPTPEHKNDWQHARFDRHLQAEFELLRSDRQQGRAATRISLWKVYLKTYWKRYFFAVLLKICGDILALAGPLSIKYVIKFINSERYGSANKLQKQGLPTVFDLFGNGYVLAVAVLFSTLAQSTFANNFQHIVTMQGVHIQSALRTAVYSKTLRLRLRQEEVGDDDLALDDSGRAANIGSKDGKDLKSGQQHTSIGAIVNHMTTDCAQVMLIFTNAHYLWMLPLKVGLILYLIFDVLGVSALFASMLLLAVAPIQYIISRAMSHIQTRTMIVSDERIKRTTELIQGLKLLKILGWEKTFVSKIQAIRSVERNLLRKDAVCAAMNTFLTMLSSVLVPLVSFALYTYWGGQPLEAGAIFASLSLFNQLTLPLFIVPFAIPVLISAAVSTRRLEEFLSRSEIETAAPWSPRQIRKDYDCHQEDDSDTFGGATTSYGSGGRNFVMITDGVLEWTKNNQVLVGLNLNVPASRLTIIAGPCGSGKTTLLSAILGELELARGHIEWIDKTMTFVSYVPQKPWLVNATVRDNVTFGTPFQHQRYWKVMDACDLVADLKMLPAGDMTEIGERGTNLSGGQRQRIAIARAIYSEARLVVLDDPLSALDAHVARSVFDRAIIKLLVEKRRTVVMVTQKKDQLPHADHLVVLHQRQIWAQGTYEEIRTFNPESLEVLDTESDSGSLPLPLARRDSRSRSHSKRKLSLTESMERNLERFAYNISRRMTEFDQIGVATYNEPNLGPTHHALERRLSVASECQPRTLDSSLSPIKKRAYTTGSAHRDEAGETSPLVASQNSQYLSFCDDQRLGRLVENEDRCEGCISSRVYISYARACGLIAVALSVLFFAAMQASKMLSDFCLSTWSHFNRETPVGYSALKMEQENWYFLFRYAGISLANVVFAFVANLFAQLTTVAATKPLHDRMLESVVACPQSFFDQNPVGRVLNRFAGDLNVVDRKLPISCPVLVRFILICLSVVLVNVIVTPVSLVFISISFGVYWYLQYFFRASSRELQRLECITRSPIVSHFGETLNGLHTIRAYSRQEQFIQRLHSLIDANNLAVVMINSANCWLGVSLDYLGAVILFLVIGTNIIAALAGYITPSHVGLTMTYTLLVPQYLNWVVKNMTLVEMYMSSVERIENYVELPSEAEQRGNQATSEQFKKLTACCHPVAGSSFEGQSWPSAGHVEFENITLKYHTSEEPVLNNLTIIIQPGEKVGPFSTRKLRCHIEALRLTNKLDTVTVRPKKLQTTPTLFQVGICGRSGSGKSSLVMGLFQMVPLAQGQIRIDGVDLAAENAQEVRSRLSIIPQDPILFEGSVRFNLDPQGMHSEEDLWGALEKAKIKDVVIEAGGLDAEITEEGSNLSSGQKQLFCLARTILRPSRVLVLDEATSSLDVSLEDKMLEIIQDVWKNATVIAIAHRVTSIEKFDRVIVMDHGSILEVGDPQVLKDQPGSHFRSLLRSYNAACEDKENVPMDATSK</sequence>
<dbReference type="SUPFAM" id="SSF52540">
    <property type="entry name" value="P-loop containing nucleoside triphosphate hydrolases"/>
    <property type="match status" value="2"/>
</dbReference>
<evidence type="ECO:0000256" key="10">
    <source>
        <dbReference type="SAM" id="Phobius"/>
    </source>
</evidence>
<dbReference type="CDD" id="cd18602">
    <property type="entry name" value="ABC_6TM_SUR1_D2_like"/>
    <property type="match status" value="1"/>
</dbReference>
<protein>
    <submittedName>
        <fullName evidence="13">ATP-binding cassette sub-family C member 9-like</fullName>
    </submittedName>
</protein>
<feature type="domain" description="ABC transporter" evidence="11">
    <location>
        <begin position="714"/>
        <end position="940"/>
    </location>
</feature>
<evidence type="ECO:0000256" key="4">
    <source>
        <dbReference type="ARBA" id="ARBA00022737"/>
    </source>
</evidence>
<keyword evidence="8 10" id="KW-0472">Membrane</keyword>
<dbReference type="FunFam" id="3.40.50.300:FF:000997">
    <property type="entry name" value="Multidrug resistance-associated protein 1"/>
    <property type="match status" value="1"/>
</dbReference>
<accession>A0A1V9XS04</accession>
<evidence type="ECO:0000259" key="12">
    <source>
        <dbReference type="PROSITE" id="PS50929"/>
    </source>
</evidence>
<feature type="transmembrane region" description="Helical" evidence="10">
    <location>
        <begin position="639"/>
        <end position="659"/>
    </location>
</feature>
<dbReference type="InterPro" id="IPR011527">
    <property type="entry name" value="ABC1_TM_dom"/>
</dbReference>
<comment type="caution">
    <text evidence="13">The sequence shown here is derived from an EMBL/GenBank/DDBJ whole genome shotgun (WGS) entry which is preliminary data.</text>
</comment>
<dbReference type="GO" id="GO:0140359">
    <property type="term" value="F:ABC-type transporter activity"/>
    <property type="evidence" value="ECO:0007669"/>
    <property type="project" value="InterPro"/>
</dbReference>
<dbReference type="Pfam" id="PF00664">
    <property type="entry name" value="ABC_membrane"/>
    <property type="match status" value="2"/>
</dbReference>
<evidence type="ECO:0000256" key="3">
    <source>
        <dbReference type="ARBA" id="ARBA00022692"/>
    </source>
</evidence>
<dbReference type="STRING" id="418985.A0A1V9XS04"/>
<dbReference type="InterPro" id="IPR003439">
    <property type="entry name" value="ABC_transporter-like_ATP-bd"/>
</dbReference>
<gene>
    <name evidence="13" type="ORF">BIW11_07924</name>
</gene>
<keyword evidence="2" id="KW-0813">Transport</keyword>
<dbReference type="InParanoid" id="A0A1V9XS04"/>
<feature type="compositionally biased region" description="Polar residues" evidence="9">
    <location>
        <begin position="11"/>
        <end position="25"/>
    </location>
</feature>
<dbReference type="Gene3D" id="1.20.1560.10">
    <property type="entry name" value="ABC transporter type 1, transmembrane domain"/>
    <property type="match status" value="2"/>
</dbReference>
<dbReference type="GO" id="GO:0016887">
    <property type="term" value="F:ATP hydrolysis activity"/>
    <property type="evidence" value="ECO:0007669"/>
    <property type="project" value="InterPro"/>
</dbReference>
<dbReference type="Pfam" id="PF00005">
    <property type="entry name" value="ABC_tran"/>
    <property type="match status" value="2"/>
</dbReference>
<organism evidence="13 14">
    <name type="scientific">Tropilaelaps mercedesae</name>
    <dbReference type="NCBI Taxonomy" id="418985"/>
    <lineage>
        <taxon>Eukaryota</taxon>
        <taxon>Metazoa</taxon>
        <taxon>Ecdysozoa</taxon>
        <taxon>Arthropoda</taxon>
        <taxon>Chelicerata</taxon>
        <taxon>Arachnida</taxon>
        <taxon>Acari</taxon>
        <taxon>Parasitiformes</taxon>
        <taxon>Mesostigmata</taxon>
        <taxon>Gamasina</taxon>
        <taxon>Dermanyssoidea</taxon>
        <taxon>Laelapidae</taxon>
        <taxon>Tropilaelaps</taxon>
    </lineage>
</organism>
<evidence type="ECO:0000256" key="8">
    <source>
        <dbReference type="ARBA" id="ARBA00023136"/>
    </source>
</evidence>
<feature type="region of interest" description="Disordered" evidence="9">
    <location>
        <begin position="1"/>
        <end position="25"/>
    </location>
</feature>
<feature type="transmembrane region" description="Helical" evidence="10">
    <location>
        <begin position="1338"/>
        <end position="1360"/>
    </location>
</feature>
<feature type="transmembrane region" description="Helical" evidence="10">
    <location>
        <begin position="1226"/>
        <end position="1243"/>
    </location>
</feature>
<dbReference type="InterPro" id="IPR027417">
    <property type="entry name" value="P-loop_NTPase"/>
</dbReference>
<evidence type="ECO:0000313" key="13">
    <source>
        <dbReference type="EMBL" id="OQR76213.1"/>
    </source>
</evidence>
<feature type="region of interest" description="Disordered" evidence="9">
    <location>
        <begin position="939"/>
        <end position="969"/>
    </location>
</feature>
<dbReference type="EMBL" id="MNPL01005143">
    <property type="protein sequence ID" value="OQR76213.1"/>
    <property type="molecule type" value="Genomic_DNA"/>
</dbReference>
<feature type="transmembrane region" description="Helical" evidence="10">
    <location>
        <begin position="1149"/>
        <end position="1170"/>
    </location>
</feature>
<feature type="transmembrane region" description="Helical" evidence="10">
    <location>
        <begin position="1249"/>
        <end position="1266"/>
    </location>
</feature>
<keyword evidence="4" id="KW-0677">Repeat</keyword>
<dbReference type="OrthoDB" id="6500128at2759"/>
<dbReference type="Gene3D" id="3.40.50.300">
    <property type="entry name" value="P-loop containing nucleotide triphosphate hydrolases"/>
    <property type="match status" value="2"/>
</dbReference>
<dbReference type="PROSITE" id="PS00211">
    <property type="entry name" value="ABC_TRANSPORTER_1"/>
    <property type="match status" value="2"/>
</dbReference>
<dbReference type="CDD" id="cd18591">
    <property type="entry name" value="ABC_6TM_SUR1_D1_like"/>
    <property type="match status" value="1"/>
</dbReference>
<feature type="transmembrane region" description="Helical" evidence="10">
    <location>
        <begin position="56"/>
        <end position="76"/>
    </location>
</feature>
<feature type="transmembrane region" description="Helical" evidence="10">
    <location>
        <begin position="1095"/>
        <end position="1113"/>
    </location>
</feature>
<dbReference type="GO" id="GO:0005774">
    <property type="term" value="C:vacuolar membrane"/>
    <property type="evidence" value="ECO:0007669"/>
    <property type="project" value="UniProtKB-SubCell"/>
</dbReference>
<evidence type="ECO:0000313" key="14">
    <source>
        <dbReference type="Proteomes" id="UP000192247"/>
    </source>
</evidence>
<reference evidence="13 14" key="1">
    <citation type="journal article" date="2017" name="Gigascience">
        <title>Draft genome of the honey bee ectoparasitic mite, Tropilaelaps mercedesae, is shaped by the parasitic life history.</title>
        <authorList>
            <person name="Dong X."/>
            <person name="Armstrong S.D."/>
            <person name="Xia D."/>
            <person name="Makepeace B.L."/>
            <person name="Darby A.C."/>
            <person name="Kadowaki T."/>
        </authorList>
    </citation>
    <scope>NUCLEOTIDE SEQUENCE [LARGE SCALE GENOMIC DNA]</scope>
    <source>
        <strain evidence="13">Wuxi-XJTLU</strain>
    </source>
</reference>
<keyword evidence="6 13" id="KW-0067">ATP-binding</keyword>
<feature type="transmembrane region" description="Helical" evidence="10">
    <location>
        <begin position="327"/>
        <end position="352"/>
    </location>
</feature>
<evidence type="ECO:0000256" key="5">
    <source>
        <dbReference type="ARBA" id="ARBA00022741"/>
    </source>
</evidence>
<feature type="domain" description="ABC transmembrane type-1" evidence="12">
    <location>
        <begin position="328"/>
        <end position="655"/>
    </location>
</feature>